<gene>
    <name evidence="1" type="ORF">BH006_17210</name>
</gene>
<dbReference type="RefSeq" id="WP_069721167.1">
    <property type="nucleotide sequence ID" value="NZ_MJEL01000008.1"/>
</dbReference>
<name>A0A3F3IS99_SALER</name>
<dbReference type="Proteomes" id="UP000852880">
    <property type="component" value="Unassembled WGS sequence"/>
</dbReference>
<protein>
    <submittedName>
        <fullName evidence="1">Phage tail protein</fullName>
    </submittedName>
</protein>
<comment type="caution">
    <text evidence="1">The sequence shown here is derived from an EMBL/GenBank/DDBJ whole genome shotgun (WGS) entry which is preliminary data.</text>
</comment>
<proteinExistence type="predicted"/>
<dbReference type="EMBL" id="MJEL01000008">
    <property type="protein sequence ID" value="OEH98517.1"/>
    <property type="molecule type" value="Genomic_DNA"/>
</dbReference>
<reference evidence="1" key="1">
    <citation type="submission" date="2016-09" db="EMBL/GenBank/DDBJ databases">
        <title>Whole Genome Sequencing of Salmonella enterica subsp. enterica serovar Nottingham.</title>
        <authorList>
            <person name="Zheng J."/>
            <person name="Wang H."/>
        </authorList>
    </citation>
    <scope>NUCLEOTIDE SEQUENCE [LARGE SCALE GENOMIC DNA]</scope>
    <source>
        <strain evidence="1">CFSAN055411</strain>
    </source>
</reference>
<dbReference type="Pfam" id="PF02413">
    <property type="entry name" value="Caudo_TAP"/>
    <property type="match status" value="1"/>
</dbReference>
<dbReference type="InterPro" id="IPR003458">
    <property type="entry name" value="Phage_T4_Gp38_tail_assem"/>
</dbReference>
<sequence length="173" mass="19699">MELKNVTRYIPDDQDYDNNFLYFRSEDGQDFYESLSKFTKKYKLCIDSENIIRSASEDVSCLYPAGFSVVEVNKLPSGFNIYGDWQYSNGAVLAVPVDYQAKAETTRQKLLDGANSIIADWRTELALGEISDDDKASLTKWMAYIRELKTLDLAGVSDETTFTAIRWPSLPQE</sequence>
<accession>A0A3F3IS99</accession>
<evidence type="ECO:0000313" key="1">
    <source>
        <dbReference type="EMBL" id="OEH98517.1"/>
    </source>
</evidence>
<organism evidence="1">
    <name type="scientific">Salmonella enterica</name>
    <name type="common">Salmonella choleraesuis</name>
    <dbReference type="NCBI Taxonomy" id="28901"/>
    <lineage>
        <taxon>Bacteria</taxon>
        <taxon>Pseudomonadati</taxon>
        <taxon>Pseudomonadota</taxon>
        <taxon>Gammaproteobacteria</taxon>
        <taxon>Enterobacterales</taxon>
        <taxon>Enterobacteriaceae</taxon>
        <taxon>Salmonella</taxon>
    </lineage>
</organism>
<dbReference type="AlphaFoldDB" id="A0A3F3IS99"/>